<evidence type="ECO:0000313" key="12">
    <source>
        <dbReference type="Proteomes" id="UP001281003"/>
    </source>
</evidence>
<gene>
    <name evidence="11" type="ORF">B0T20DRAFT_371568</name>
</gene>
<dbReference type="InterPro" id="IPR006314">
    <property type="entry name" value="Dyp_peroxidase"/>
</dbReference>
<proteinExistence type="inferred from homology"/>
<accession>A0AAE0PJB9</accession>
<comment type="similarity">
    <text evidence="8">Belongs to the DyP-type peroxidase family.</text>
</comment>
<keyword evidence="3" id="KW-0349">Heme</keyword>
<reference evidence="11" key="2">
    <citation type="submission" date="2023-07" db="EMBL/GenBank/DDBJ databases">
        <authorList>
            <consortium name="Lawrence Berkeley National Laboratory"/>
            <person name="Haridas S."/>
            <person name="Hensen N."/>
            <person name="Bonometti L."/>
            <person name="Westerberg I."/>
            <person name="Brannstrom I.O."/>
            <person name="Guillou S."/>
            <person name="Cros-Aarteil S."/>
            <person name="Calhoun S."/>
            <person name="Kuo A."/>
            <person name="Mondo S."/>
            <person name="Pangilinan J."/>
            <person name="Riley R."/>
            <person name="LaButti K."/>
            <person name="Andreopoulos B."/>
            <person name="Lipzen A."/>
            <person name="Chen C."/>
            <person name="Yanf M."/>
            <person name="Daum C."/>
            <person name="Ng V."/>
            <person name="Clum A."/>
            <person name="Steindorff A."/>
            <person name="Ohm R."/>
            <person name="Martin F."/>
            <person name="Silar P."/>
            <person name="Natvig D."/>
            <person name="Lalanne C."/>
            <person name="Gautier V."/>
            <person name="Ament-velasquez S.L."/>
            <person name="Kruys A."/>
            <person name="Hutchinson M.I."/>
            <person name="Powell A.J."/>
            <person name="Barry K."/>
            <person name="Miller A.N."/>
            <person name="Grigoriev I.V."/>
            <person name="Debuchy R."/>
            <person name="Gladieux P."/>
            <person name="Thoren M.H."/>
            <person name="Johannesson H."/>
        </authorList>
    </citation>
    <scope>NUCLEOTIDE SEQUENCE</scope>
    <source>
        <strain evidence="11">FGSC 1904</strain>
    </source>
</reference>
<evidence type="ECO:0000256" key="5">
    <source>
        <dbReference type="ARBA" id="ARBA00022729"/>
    </source>
</evidence>
<organism evidence="11 12">
    <name type="scientific">Sordaria brevicollis</name>
    <dbReference type="NCBI Taxonomy" id="83679"/>
    <lineage>
        <taxon>Eukaryota</taxon>
        <taxon>Fungi</taxon>
        <taxon>Dikarya</taxon>
        <taxon>Ascomycota</taxon>
        <taxon>Pezizomycotina</taxon>
        <taxon>Sordariomycetes</taxon>
        <taxon>Sordariomycetidae</taxon>
        <taxon>Sordariales</taxon>
        <taxon>Sordariaceae</taxon>
        <taxon>Sordaria</taxon>
    </lineage>
</organism>
<dbReference type="Pfam" id="PF20628">
    <property type="entry name" value="Dyp_perox_C"/>
    <property type="match status" value="1"/>
</dbReference>
<dbReference type="InterPro" id="IPR049509">
    <property type="entry name" value="DyP_N"/>
</dbReference>
<dbReference type="Pfam" id="PF21105">
    <property type="entry name" value="DyP_N"/>
    <property type="match status" value="1"/>
</dbReference>
<keyword evidence="5" id="KW-0732">Signal</keyword>
<evidence type="ECO:0000256" key="7">
    <source>
        <dbReference type="ARBA" id="ARBA00023004"/>
    </source>
</evidence>
<dbReference type="SUPFAM" id="SSF54909">
    <property type="entry name" value="Dimeric alpha+beta barrel"/>
    <property type="match status" value="1"/>
</dbReference>
<keyword evidence="6" id="KW-0560">Oxidoreductase</keyword>
<keyword evidence="7" id="KW-0408">Iron</keyword>
<dbReference type="NCBIfam" id="TIGR01413">
    <property type="entry name" value="Dyp_perox_fam"/>
    <property type="match status" value="1"/>
</dbReference>
<dbReference type="GO" id="GO:0046872">
    <property type="term" value="F:metal ion binding"/>
    <property type="evidence" value="ECO:0007669"/>
    <property type="project" value="UniProtKB-KW"/>
</dbReference>
<dbReference type="InterPro" id="IPR048328">
    <property type="entry name" value="Dyp_perox_C"/>
</dbReference>
<feature type="domain" description="Dyp-type peroxidase C-terminal" evidence="9">
    <location>
        <begin position="270"/>
        <end position="444"/>
    </location>
</feature>
<sequence length="518" mass="58548">MSWVARKANIQGDIWPGLPKRFQTFLFFKIRKPDEFKTRLKSFVEAGGITTAQDACEMKNKILEAKTQARKQGVPAKIQPLPGVNIAFASTGLAALGKFTFNEATVKRDRDLSKIFKKNQLRGGLFSKGMYDDLVGEGWDEPVELRKEFKPTEAGKRLIDGVLMVTASREEDLKYRVHRVKEHFTKELGELDSGDADIVRISNDPVLEFPLISQGRTRPEKGKEHFGYEDGISQPVIEGLDEVTPKGKEPKAVKSGLIFARHEGDDMNQPEWAEDGSFLVIRELQQLVPEFEKWLEDNKHNAPFTANSDNPKEKLAAYLMGRWRNGTPVDESPHDDKDPSLFQSNNFDFRPTNKHDRCPFAAHIRKMRPRGDLEDDHAVIIRRGISYGGEVTPEEKAAQKSDDENARGLMFVCYQSDIRNGFNFLTTRWASNHHFPDRKSNFVGEHGPGIDAIVGQRLAHHPPRSIGLPDGKEPTEARMGLDRWVIPRGGEYFFAPSIKAMKEYLTGPPDYPPAVANR</sequence>
<dbReference type="AlphaFoldDB" id="A0AAE0PJB9"/>
<keyword evidence="4" id="KW-0479">Metal-binding</keyword>
<protein>
    <recommendedName>
        <fullName evidence="13">Dyp-type peroxidase</fullName>
    </recommendedName>
</protein>
<evidence type="ECO:0000256" key="6">
    <source>
        <dbReference type="ARBA" id="ARBA00023002"/>
    </source>
</evidence>
<keyword evidence="2" id="KW-0575">Peroxidase</keyword>
<comment type="cofactor">
    <cofactor evidence="1">
        <name>heme b</name>
        <dbReference type="ChEBI" id="CHEBI:60344"/>
    </cofactor>
</comment>
<name>A0AAE0PJB9_SORBR</name>
<dbReference type="GO" id="GO:0020037">
    <property type="term" value="F:heme binding"/>
    <property type="evidence" value="ECO:0007669"/>
    <property type="project" value="InterPro"/>
</dbReference>
<evidence type="ECO:0000259" key="9">
    <source>
        <dbReference type="Pfam" id="PF20628"/>
    </source>
</evidence>
<dbReference type="GO" id="GO:0005829">
    <property type="term" value="C:cytosol"/>
    <property type="evidence" value="ECO:0007669"/>
    <property type="project" value="TreeGrafter"/>
</dbReference>
<evidence type="ECO:0000256" key="4">
    <source>
        <dbReference type="ARBA" id="ARBA00022723"/>
    </source>
</evidence>
<evidence type="ECO:0000256" key="1">
    <source>
        <dbReference type="ARBA" id="ARBA00001970"/>
    </source>
</evidence>
<comment type="caution">
    <text evidence="11">The sequence shown here is derived from an EMBL/GenBank/DDBJ whole genome shotgun (WGS) entry which is preliminary data.</text>
</comment>
<evidence type="ECO:0000256" key="2">
    <source>
        <dbReference type="ARBA" id="ARBA00022559"/>
    </source>
</evidence>
<evidence type="ECO:0000313" key="11">
    <source>
        <dbReference type="EMBL" id="KAK3400889.1"/>
    </source>
</evidence>
<evidence type="ECO:0000259" key="10">
    <source>
        <dbReference type="Pfam" id="PF21105"/>
    </source>
</evidence>
<feature type="domain" description="DyP dimeric alpha+beta barrel" evidence="10">
    <location>
        <begin position="9"/>
        <end position="193"/>
    </location>
</feature>
<keyword evidence="12" id="KW-1185">Reference proteome</keyword>
<dbReference type="Proteomes" id="UP001281003">
    <property type="component" value="Unassembled WGS sequence"/>
</dbReference>
<evidence type="ECO:0000256" key="8">
    <source>
        <dbReference type="ARBA" id="ARBA00025737"/>
    </source>
</evidence>
<dbReference type="InterPro" id="IPR011008">
    <property type="entry name" value="Dimeric_a/b-barrel"/>
</dbReference>
<evidence type="ECO:0008006" key="13">
    <source>
        <dbReference type="Google" id="ProtNLM"/>
    </source>
</evidence>
<dbReference type="PANTHER" id="PTHR30521:SF4">
    <property type="entry name" value="DEFERROCHELATASE"/>
    <property type="match status" value="1"/>
</dbReference>
<dbReference type="PROSITE" id="PS51404">
    <property type="entry name" value="DYP_PEROXIDASE"/>
    <property type="match status" value="1"/>
</dbReference>
<dbReference type="EMBL" id="JAUTDP010000003">
    <property type="protein sequence ID" value="KAK3400889.1"/>
    <property type="molecule type" value="Genomic_DNA"/>
</dbReference>
<evidence type="ECO:0000256" key="3">
    <source>
        <dbReference type="ARBA" id="ARBA00022617"/>
    </source>
</evidence>
<dbReference type="GO" id="GO:0004601">
    <property type="term" value="F:peroxidase activity"/>
    <property type="evidence" value="ECO:0007669"/>
    <property type="project" value="UniProtKB-KW"/>
</dbReference>
<reference evidence="11" key="1">
    <citation type="journal article" date="2023" name="Mol. Phylogenet. Evol.">
        <title>Genome-scale phylogeny and comparative genomics of the fungal order Sordariales.</title>
        <authorList>
            <person name="Hensen N."/>
            <person name="Bonometti L."/>
            <person name="Westerberg I."/>
            <person name="Brannstrom I.O."/>
            <person name="Guillou S."/>
            <person name="Cros-Aarteil S."/>
            <person name="Calhoun S."/>
            <person name="Haridas S."/>
            <person name="Kuo A."/>
            <person name="Mondo S."/>
            <person name="Pangilinan J."/>
            <person name="Riley R."/>
            <person name="LaButti K."/>
            <person name="Andreopoulos B."/>
            <person name="Lipzen A."/>
            <person name="Chen C."/>
            <person name="Yan M."/>
            <person name="Daum C."/>
            <person name="Ng V."/>
            <person name="Clum A."/>
            <person name="Steindorff A."/>
            <person name="Ohm R.A."/>
            <person name="Martin F."/>
            <person name="Silar P."/>
            <person name="Natvig D.O."/>
            <person name="Lalanne C."/>
            <person name="Gautier V."/>
            <person name="Ament-Velasquez S.L."/>
            <person name="Kruys A."/>
            <person name="Hutchinson M.I."/>
            <person name="Powell A.J."/>
            <person name="Barry K."/>
            <person name="Miller A.N."/>
            <person name="Grigoriev I.V."/>
            <person name="Debuchy R."/>
            <person name="Gladieux P."/>
            <person name="Hiltunen Thoren M."/>
            <person name="Johannesson H."/>
        </authorList>
    </citation>
    <scope>NUCLEOTIDE SEQUENCE</scope>
    <source>
        <strain evidence="11">FGSC 1904</strain>
    </source>
</reference>
<dbReference type="PANTHER" id="PTHR30521">
    <property type="entry name" value="DEFERROCHELATASE/PEROXIDASE"/>
    <property type="match status" value="1"/>
</dbReference>